<comment type="caution">
    <text evidence="3">The sequence shown here is derived from an EMBL/GenBank/DDBJ whole genome shotgun (WGS) entry which is preliminary data.</text>
</comment>
<keyword evidence="2" id="KW-1133">Transmembrane helix</keyword>
<dbReference type="Proteomes" id="UP000811609">
    <property type="component" value="Chromosome 9"/>
</dbReference>
<keyword evidence="1" id="KW-0175">Coiled coil</keyword>
<feature type="coiled-coil region" evidence="1">
    <location>
        <begin position="15"/>
        <end position="77"/>
    </location>
</feature>
<organism evidence="3 4">
    <name type="scientific">Carya illinoinensis</name>
    <name type="common">Pecan</name>
    <dbReference type="NCBI Taxonomy" id="32201"/>
    <lineage>
        <taxon>Eukaryota</taxon>
        <taxon>Viridiplantae</taxon>
        <taxon>Streptophyta</taxon>
        <taxon>Embryophyta</taxon>
        <taxon>Tracheophyta</taxon>
        <taxon>Spermatophyta</taxon>
        <taxon>Magnoliopsida</taxon>
        <taxon>eudicotyledons</taxon>
        <taxon>Gunneridae</taxon>
        <taxon>Pentapetalae</taxon>
        <taxon>rosids</taxon>
        <taxon>fabids</taxon>
        <taxon>Fagales</taxon>
        <taxon>Juglandaceae</taxon>
        <taxon>Carya</taxon>
    </lineage>
</organism>
<feature type="transmembrane region" description="Helical" evidence="2">
    <location>
        <begin position="114"/>
        <end position="133"/>
    </location>
</feature>
<dbReference type="EMBL" id="CM031817">
    <property type="protein sequence ID" value="KAG6641971.1"/>
    <property type="molecule type" value="Genomic_DNA"/>
</dbReference>
<evidence type="ECO:0000313" key="4">
    <source>
        <dbReference type="Proteomes" id="UP000811609"/>
    </source>
</evidence>
<name>A0A8T1PKC8_CARIL</name>
<dbReference type="AlphaFoldDB" id="A0A8T1PKC8"/>
<keyword evidence="2" id="KW-0472">Membrane</keyword>
<proteinExistence type="predicted"/>
<reference evidence="3" key="1">
    <citation type="submission" date="2020-12" db="EMBL/GenBank/DDBJ databases">
        <title>WGS assembly of Carya illinoinensis cv. Pawnee.</title>
        <authorList>
            <person name="Platts A."/>
            <person name="Shu S."/>
            <person name="Wright S."/>
            <person name="Barry K."/>
            <person name="Edger P."/>
            <person name="Pires J.C."/>
            <person name="Schmutz J."/>
        </authorList>
    </citation>
    <scope>NUCLEOTIDE SEQUENCE</scope>
    <source>
        <tissue evidence="3">Leaf</tissue>
    </source>
</reference>
<keyword evidence="2" id="KW-0812">Transmembrane</keyword>
<evidence type="ECO:0000256" key="2">
    <source>
        <dbReference type="SAM" id="Phobius"/>
    </source>
</evidence>
<evidence type="ECO:0000256" key="1">
    <source>
        <dbReference type="SAM" id="Coils"/>
    </source>
</evidence>
<sequence>MTSEAQDTNQVKYRNTNLESEVNELKAHVAELYSQLKHGKDEKTKLKEAIKKVKKRYAALEDKLEKLSTNIAEMKTASSHHSLNAVPVVLSDATMPQSETASPKMDVEIPNKENDIAACLVVLIILVSILVGINL</sequence>
<accession>A0A8T1PKC8</accession>
<gene>
    <name evidence="3" type="ORF">CIPAW_09G110900</name>
</gene>
<protein>
    <submittedName>
        <fullName evidence="3">Uncharacterized protein</fullName>
    </submittedName>
</protein>
<evidence type="ECO:0000313" key="3">
    <source>
        <dbReference type="EMBL" id="KAG6641971.1"/>
    </source>
</evidence>
<keyword evidence="4" id="KW-1185">Reference proteome</keyword>